<feature type="domain" description="Carrier" evidence="1">
    <location>
        <begin position="1"/>
        <end position="81"/>
    </location>
</feature>
<dbReference type="SUPFAM" id="SSF47336">
    <property type="entry name" value="ACP-like"/>
    <property type="match status" value="1"/>
</dbReference>
<dbReference type="EMBL" id="CP016808">
    <property type="protein sequence ID" value="ANY70215.1"/>
    <property type="molecule type" value="Genomic_DNA"/>
</dbReference>
<sequence>MLDNKEHIVNILAKLLNLEPELLVALGEDADLTEQYLSSVLVVELVVELEQYFDLMIDDEDLLTENVSTMRKIGELISKYKQMQPSKE</sequence>
<name>A0A1B2DR92_9BACL</name>
<gene>
    <name evidence="2" type="ORF">BBD42_29690</name>
</gene>
<dbReference type="AlphaFoldDB" id="A0A1B2DR92"/>
<accession>A0A1B2DR92</accession>
<dbReference type="InterPro" id="IPR009081">
    <property type="entry name" value="PP-bd_ACP"/>
</dbReference>
<evidence type="ECO:0000313" key="2">
    <source>
        <dbReference type="EMBL" id="ANY70215.1"/>
    </source>
</evidence>
<dbReference type="Pfam" id="PF00550">
    <property type="entry name" value="PP-binding"/>
    <property type="match status" value="1"/>
</dbReference>
<organism evidence="2">
    <name type="scientific">Paenibacillus sp. BIHB 4019</name>
    <dbReference type="NCBI Taxonomy" id="1870819"/>
    <lineage>
        <taxon>Bacteria</taxon>
        <taxon>Bacillati</taxon>
        <taxon>Bacillota</taxon>
        <taxon>Bacilli</taxon>
        <taxon>Bacillales</taxon>
        <taxon>Paenibacillaceae</taxon>
        <taxon>Paenibacillus</taxon>
    </lineage>
</organism>
<proteinExistence type="predicted"/>
<protein>
    <recommendedName>
        <fullName evidence="1">Carrier domain-containing protein</fullName>
    </recommendedName>
</protein>
<dbReference type="InterPro" id="IPR036736">
    <property type="entry name" value="ACP-like_sf"/>
</dbReference>
<dbReference type="RefSeq" id="WP_099521144.1">
    <property type="nucleotide sequence ID" value="NZ_CP016808.1"/>
</dbReference>
<dbReference type="PROSITE" id="PS50075">
    <property type="entry name" value="CARRIER"/>
    <property type="match status" value="1"/>
</dbReference>
<reference evidence="2" key="1">
    <citation type="submission" date="2016-08" db="EMBL/GenBank/DDBJ databases">
        <title>Complete Genome Seqeunce of Paenibacillus sp. BIHB 4019 from tea rhizoplane.</title>
        <authorList>
            <person name="Thakur R."/>
            <person name="Swarnkar M.K."/>
            <person name="Gulati A."/>
        </authorList>
    </citation>
    <scope>NUCLEOTIDE SEQUENCE [LARGE SCALE GENOMIC DNA]</scope>
    <source>
        <strain evidence="2">BIHB4019</strain>
    </source>
</reference>
<evidence type="ECO:0000259" key="1">
    <source>
        <dbReference type="PROSITE" id="PS50075"/>
    </source>
</evidence>
<dbReference type="Gene3D" id="1.10.1200.10">
    <property type="entry name" value="ACP-like"/>
    <property type="match status" value="1"/>
</dbReference>